<comment type="caution">
    <text evidence="1">The sequence shown here is derived from an EMBL/GenBank/DDBJ whole genome shotgun (WGS) entry which is preliminary data.</text>
</comment>
<proteinExistence type="predicted"/>
<evidence type="ECO:0000313" key="1">
    <source>
        <dbReference type="EMBL" id="KAK4235679.1"/>
    </source>
</evidence>
<dbReference type="Proteomes" id="UP001303760">
    <property type="component" value="Unassembled WGS sequence"/>
</dbReference>
<organism evidence="1 2">
    <name type="scientific">Achaetomium macrosporum</name>
    <dbReference type="NCBI Taxonomy" id="79813"/>
    <lineage>
        <taxon>Eukaryota</taxon>
        <taxon>Fungi</taxon>
        <taxon>Dikarya</taxon>
        <taxon>Ascomycota</taxon>
        <taxon>Pezizomycotina</taxon>
        <taxon>Sordariomycetes</taxon>
        <taxon>Sordariomycetidae</taxon>
        <taxon>Sordariales</taxon>
        <taxon>Chaetomiaceae</taxon>
        <taxon>Achaetomium</taxon>
    </lineage>
</organism>
<evidence type="ECO:0000313" key="2">
    <source>
        <dbReference type="Proteomes" id="UP001303760"/>
    </source>
</evidence>
<dbReference type="AlphaFoldDB" id="A0AAN7C5D3"/>
<gene>
    <name evidence="1" type="ORF">C8A03DRAFT_36450</name>
</gene>
<name>A0AAN7C5D3_9PEZI</name>
<reference evidence="1" key="1">
    <citation type="journal article" date="2023" name="Mol. Phylogenet. Evol.">
        <title>Genome-scale phylogeny and comparative genomics of the fungal order Sordariales.</title>
        <authorList>
            <person name="Hensen N."/>
            <person name="Bonometti L."/>
            <person name="Westerberg I."/>
            <person name="Brannstrom I.O."/>
            <person name="Guillou S."/>
            <person name="Cros-Aarteil S."/>
            <person name="Calhoun S."/>
            <person name="Haridas S."/>
            <person name="Kuo A."/>
            <person name="Mondo S."/>
            <person name="Pangilinan J."/>
            <person name="Riley R."/>
            <person name="LaButti K."/>
            <person name="Andreopoulos B."/>
            <person name="Lipzen A."/>
            <person name="Chen C."/>
            <person name="Yan M."/>
            <person name="Daum C."/>
            <person name="Ng V."/>
            <person name="Clum A."/>
            <person name="Steindorff A."/>
            <person name="Ohm R.A."/>
            <person name="Martin F."/>
            <person name="Silar P."/>
            <person name="Natvig D.O."/>
            <person name="Lalanne C."/>
            <person name="Gautier V."/>
            <person name="Ament-Velasquez S.L."/>
            <person name="Kruys A."/>
            <person name="Hutchinson M.I."/>
            <person name="Powell A.J."/>
            <person name="Barry K."/>
            <person name="Miller A.N."/>
            <person name="Grigoriev I.V."/>
            <person name="Debuchy R."/>
            <person name="Gladieux P."/>
            <person name="Hiltunen Thoren M."/>
            <person name="Johannesson H."/>
        </authorList>
    </citation>
    <scope>NUCLEOTIDE SEQUENCE</scope>
    <source>
        <strain evidence="1">CBS 532.94</strain>
    </source>
</reference>
<keyword evidence="2" id="KW-1185">Reference proteome</keyword>
<protein>
    <submittedName>
        <fullName evidence="1">Uncharacterized protein</fullName>
    </submittedName>
</protein>
<sequence length="74" mass="8061">MSQRVETGLCLSGEKESSETSTYALERYLASDGGLTERLLKGLDVGEIVGRARAVREELDKIVDKIPESSQDSS</sequence>
<reference evidence="1" key="2">
    <citation type="submission" date="2023-05" db="EMBL/GenBank/DDBJ databases">
        <authorList>
            <consortium name="Lawrence Berkeley National Laboratory"/>
            <person name="Steindorff A."/>
            <person name="Hensen N."/>
            <person name="Bonometti L."/>
            <person name="Westerberg I."/>
            <person name="Brannstrom I.O."/>
            <person name="Guillou S."/>
            <person name="Cros-Aarteil S."/>
            <person name="Calhoun S."/>
            <person name="Haridas S."/>
            <person name="Kuo A."/>
            <person name="Mondo S."/>
            <person name="Pangilinan J."/>
            <person name="Riley R."/>
            <person name="Labutti K."/>
            <person name="Andreopoulos B."/>
            <person name="Lipzen A."/>
            <person name="Chen C."/>
            <person name="Yanf M."/>
            <person name="Daum C."/>
            <person name="Ng V."/>
            <person name="Clum A."/>
            <person name="Ohm R."/>
            <person name="Martin F."/>
            <person name="Silar P."/>
            <person name="Natvig D."/>
            <person name="Lalanne C."/>
            <person name="Gautier V."/>
            <person name="Ament-Velasquez S.L."/>
            <person name="Kruys A."/>
            <person name="Hutchinson M.I."/>
            <person name="Powell A.J."/>
            <person name="Barry K."/>
            <person name="Miller A.N."/>
            <person name="Grigoriev I.V."/>
            <person name="Debuchy R."/>
            <person name="Gladieux P."/>
            <person name="Thoren M.H."/>
            <person name="Johannesson H."/>
        </authorList>
    </citation>
    <scope>NUCLEOTIDE SEQUENCE</scope>
    <source>
        <strain evidence="1">CBS 532.94</strain>
    </source>
</reference>
<dbReference type="EMBL" id="MU860246">
    <property type="protein sequence ID" value="KAK4235679.1"/>
    <property type="molecule type" value="Genomic_DNA"/>
</dbReference>
<accession>A0AAN7C5D3</accession>